<keyword evidence="2" id="KW-1185">Reference proteome</keyword>
<evidence type="ECO:0000313" key="1">
    <source>
        <dbReference type="EMBL" id="KAJ2978046.1"/>
    </source>
</evidence>
<evidence type="ECO:0000313" key="2">
    <source>
        <dbReference type="Proteomes" id="UP001143856"/>
    </source>
</evidence>
<proteinExistence type="predicted"/>
<reference evidence="1" key="1">
    <citation type="submission" date="2022-10" db="EMBL/GenBank/DDBJ databases">
        <title>Genome Sequence of Xylaria curta.</title>
        <authorList>
            <person name="Buettner E."/>
        </authorList>
    </citation>
    <scope>NUCLEOTIDE SEQUENCE</scope>
    <source>
        <strain evidence="1">Babe10</strain>
    </source>
</reference>
<accession>A0ACC1NGR5</accession>
<dbReference type="EMBL" id="JAPDGR010002031">
    <property type="protein sequence ID" value="KAJ2978046.1"/>
    <property type="molecule type" value="Genomic_DNA"/>
</dbReference>
<name>A0ACC1NGR5_9PEZI</name>
<protein>
    <submittedName>
        <fullName evidence="1">Uncharacterized protein</fullName>
    </submittedName>
</protein>
<organism evidence="1 2">
    <name type="scientific">Xylaria curta</name>
    <dbReference type="NCBI Taxonomy" id="42375"/>
    <lineage>
        <taxon>Eukaryota</taxon>
        <taxon>Fungi</taxon>
        <taxon>Dikarya</taxon>
        <taxon>Ascomycota</taxon>
        <taxon>Pezizomycotina</taxon>
        <taxon>Sordariomycetes</taxon>
        <taxon>Xylariomycetidae</taxon>
        <taxon>Xylariales</taxon>
        <taxon>Xylariaceae</taxon>
        <taxon>Xylaria</taxon>
    </lineage>
</organism>
<sequence length="307" mass="34959">MFTALFLGRLVEDFDTSKHGEGSLLKTYENALVVISEEVNQYTKSALIEDIDLDQETALFHQINDLREELSMIKSVLSQQEEVWNEYMSLVWPEQGPDQLSGRHPGTRYVGDTDLGTTLRNMEKDVIPNQLRRTRAKFNKYNRRIAKLEQDAERVERNISTKLELKQKHATMREAHSAAILSATVFGFTIVTVIFAPLSFVVALFALPIDKFNEGKNGNEKDGVYSSNYIGKWSVATELVSIAITLVAMWASLRFVGIHVWGKKGLRQYVRQMAIESRVAEKELKQRLDDTRADDPEQGIPSGIRHR</sequence>
<comment type="caution">
    <text evidence="1">The sequence shown here is derived from an EMBL/GenBank/DDBJ whole genome shotgun (WGS) entry which is preliminary data.</text>
</comment>
<gene>
    <name evidence="1" type="ORF">NUW58_g7619</name>
</gene>
<dbReference type="Proteomes" id="UP001143856">
    <property type="component" value="Unassembled WGS sequence"/>
</dbReference>